<protein>
    <submittedName>
        <fullName evidence="3">Nucleotidyltransferase family protein</fullName>
    </submittedName>
</protein>
<feature type="compositionally biased region" description="Acidic residues" evidence="1">
    <location>
        <begin position="239"/>
        <end position="248"/>
    </location>
</feature>
<dbReference type="SUPFAM" id="SSF53448">
    <property type="entry name" value="Nucleotide-diphospho-sugar transferases"/>
    <property type="match status" value="1"/>
</dbReference>
<dbReference type="CDD" id="cd04182">
    <property type="entry name" value="GT_2_like_f"/>
    <property type="match status" value="1"/>
</dbReference>
<dbReference type="InterPro" id="IPR025877">
    <property type="entry name" value="MobA-like_NTP_Trfase"/>
</dbReference>
<reference evidence="3 4" key="1">
    <citation type="submission" date="2018-08" db="EMBL/GenBank/DDBJ databases">
        <title>Microbispora. triticiradicis sp. nov., a novel actinomycete isolated from the root of wheat (Triticum aestivum L.)).</title>
        <authorList>
            <person name="Han C."/>
        </authorList>
    </citation>
    <scope>NUCLEOTIDE SEQUENCE [LARGE SCALE GENOMIC DNA]</scope>
    <source>
        <strain evidence="3 4">NEAU-HRDPA2-9</strain>
    </source>
</reference>
<dbReference type="PANTHER" id="PTHR43777:SF1">
    <property type="entry name" value="MOLYBDENUM COFACTOR CYTIDYLYLTRANSFERASE"/>
    <property type="match status" value="1"/>
</dbReference>
<organism evidence="3 4">
    <name type="scientific">Microbispora triticiradicis</name>
    <dbReference type="NCBI Taxonomy" id="2200763"/>
    <lineage>
        <taxon>Bacteria</taxon>
        <taxon>Bacillati</taxon>
        <taxon>Actinomycetota</taxon>
        <taxon>Actinomycetes</taxon>
        <taxon>Streptosporangiales</taxon>
        <taxon>Streptosporangiaceae</taxon>
        <taxon>Microbispora</taxon>
    </lineage>
</organism>
<evidence type="ECO:0000259" key="2">
    <source>
        <dbReference type="Pfam" id="PF12804"/>
    </source>
</evidence>
<dbReference type="InterPro" id="IPR029044">
    <property type="entry name" value="Nucleotide-diphossugar_trans"/>
</dbReference>
<dbReference type="Pfam" id="PF12804">
    <property type="entry name" value="NTP_transf_3"/>
    <property type="match status" value="2"/>
</dbReference>
<dbReference type="Gene3D" id="3.90.550.10">
    <property type="entry name" value="Spore Coat Polysaccharide Biosynthesis Protein SpsA, Chain A"/>
    <property type="match status" value="1"/>
</dbReference>
<keyword evidence="4" id="KW-1185">Reference proteome</keyword>
<dbReference type="RefSeq" id="WP_117409757.1">
    <property type="nucleotide sequence ID" value="NZ_QFZU02000181.1"/>
</dbReference>
<dbReference type="PANTHER" id="PTHR43777">
    <property type="entry name" value="MOLYBDENUM COFACTOR CYTIDYLYLTRANSFERASE"/>
    <property type="match status" value="1"/>
</dbReference>
<feature type="domain" description="MobA-like NTP transferase" evidence="2">
    <location>
        <begin position="14"/>
        <end position="72"/>
    </location>
</feature>
<evidence type="ECO:0000313" key="4">
    <source>
        <dbReference type="Proteomes" id="UP000262538"/>
    </source>
</evidence>
<evidence type="ECO:0000256" key="1">
    <source>
        <dbReference type="SAM" id="MobiDB-lite"/>
    </source>
</evidence>
<gene>
    <name evidence="3" type="ORF">DI270_031090</name>
</gene>
<dbReference type="EMBL" id="QFZU02000181">
    <property type="protein sequence ID" value="RGA01135.1"/>
    <property type="molecule type" value="Genomic_DNA"/>
</dbReference>
<sequence length="263" mass="26065">MASGDVTDEEVVAGLLLAAGGGSRFGGPKALVEFEGERLAGRGVRLLAEGGCRPVLVVVGAAEAAVEAELKGMTEGAVEKAAGNTKAGVGAAPVEHATGGAAADAEDGAVAEALGGVAKGATEDAEVGAVVVRNPLWETGMGSSLRAGLRALPPSAAAVVIALADQPLVRPEAVRRLVAAFRGGARVAVAAYGGVPRNPVLIAREHFAEVEALAVGDVGARPFLRAHPGLVTAVACDDAGDPADVDTPDDLRRLRGANGGGQR</sequence>
<evidence type="ECO:0000313" key="3">
    <source>
        <dbReference type="EMBL" id="RGA01135.1"/>
    </source>
</evidence>
<dbReference type="Proteomes" id="UP000262538">
    <property type="component" value="Unassembled WGS sequence"/>
</dbReference>
<comment type="caution">
    <text evidence="3">The sequence shown here is derived from an EMBL/GenBank/DDBJ whole genome shotgun (WGS) entry which is preliminary data.</text>
</comment>
<accession>A0ABX9LBG5</accession>
<proteinExistence type="predicted"/>
<feature type="domain" description="MobA-like NTP transferase" evidence="2">
    <location>
        <begin position="125"/>
        <end position="227"/>
    </location>
</feature>
<feature type="region of interest" description="Disordered" evidence="1">
    <location>
        <begin position="239"/>
        <end position="263"/>
    </location>
</feature>
<name>A0ABX9LBG5_9ACTN</name>